<dbReference type="Proteomes" id="UP000054988">
    <property type="component" value="Unassembled WGS sequence"/>
</dbReference>
<comment type="caution">
    <text evidence="1">The sequence shown here is derived from an EMBL/GenBank/DDBJ whole genome shotgun (WGS) entry which is preliminary data.</text>
</comment>
<sequence>MCGGKYMALWYSGLEHPVEGSTHGGCNK</sequence>
<evidence type="ECO:0000313" key="1">
    <source>
        <dbReference type="EMBL" id="KTB39575.1"/>
    </source>
</evidence>
<organism evidence="1 2">
    <name type="scientific">Moniliophthora roreri</name>
    <name type="common">Frosty pod rot fungus</name>
    <name type="synonym">Monilia roreri</name>
    <dbReference type="NCBI Taxonomy" id="221103"/>
    <lineage>
        <taxon>Eukaryota</taxon>
        <taxon>Fungi</taxon>
        <taxon>Dikarya</taxon>
        <taxon>Basidiomycota</taxon>
        <taxon>Agaricomycotina</taxon>
        <taxon>Agaricomycetes</taxon>
        <taxon>Agaricomycetidae</taxon>
        <taxon>Agaricales</taxon>
        <taxon>Marasmiineae</taxon>
        <taxon>Marasmiaceae</taxon>
        <taxon>Moniliophthora</taxon>
    </lineage>
</organism>
<name>A0A0W0FTD0_MONRR</name>
<gene>
    <name evidence="1" type="ORF">WG66_7844</name>
</gene>
<accession>A0A0W0FTD0</accession>
<reference evidence="1 2" key="1">
    <citation type="submission" date="2015-12" db="EMBL/GenBank/DDBJ databases">
        <title>Draft genome sequence of Moniliophthora roreri, the causal agent of frosty pod rot of cacao.</title>
        <authorList>
            <person name="Aime M.C."/>
            <person name="Diaz-Valderrama J.R."/>
            <person name="Kijpornyongpan T."/>
            <person name="Phillips-Mora W."/>
        </authorList>
    </citation>
    <scope>NUCLEOTIDE SEQUENCE [LARGE SCALE GENOMIC DNA]</scope>
    <source>
        <strain evidence="1 2">MCA 2952</strain>
    </source>
</reference>
<evidence type="ECO:0000313" key="2">
    <source>
        <dbReference type="Proteomes" id="UP000054988"/>
    </source>
</evidence>
<dbReference type="EMBL" id="LATX01001665">
    <property type="protein sequence ID" value="KTB39575.1"/>
    <property type="molecule type" value="Genomic_DNA"/>
</dbReference>
<dbReference type="AlphaFoldDB" id="A0A0W0FTD0"/>
<protein>
    <submittedName>
        <fullName evidence="1">Uncharacterized protein</fullName>
    </submittedName>
</protein>
<proteinExistence type="predicted"/>